<feature type="transmembrane region" description="Helical" evidence="1">
    <location>
        <begin position="78"/>
        <end position="96"/>
    </location>
</feature>
<dbReference type="EMBL" id="GU176344">
    <property type="protein sequence ID" value="ACZ58580.1"/>
    <property type="molecule type" value="Genomic_DNA"/>
</dbReference>
<proteinExistence type="predicted"/>
<keyword evidence="1" id="KW-0472">Membrane</keyword>
<gene>
    <name evidence="2" type="primary">ND6</name>
</gene>
<dbReference type="RefSeq" id="YP_006576053.1">
    <property type="nucleotide sequence ID" value="NC_018353.1"/>
</dbReference>
<evidence type="ECO:0000256" key="1">
    <source>
        <dbReference type="SAM" id="Phobius"/>
    </source>
</evidence>
<keyword evidence="1" id="KW-0812">Transmembrane</keyword>
<keyword evidence="1" id="KW-1133">Transmembrane helix</keyword>
<accession>D8WKP7</accession>
<sequence>MNFLILAVLSLSMIFIFMSHPLAMLMILIIQALMIGMVTGIMNYNFWFSYIMFIIFVGAMLVIFIYMTSIASNEKIKFNWIMLLLPFSLSLFWFFFKTDCMMYNNSIYMTLFKFFSLPTNSLIYMLIIYLLITLIASVKISAFKQGPLRQKI</sequence>
<evidence type="ECO:0000313" key="2">
    <source>
        <dbReference type="EMBL" id="ACZ58580.1"/>
    </source>
</evidence>
<dbReference type="CTD" id="4541"/>
<protein>
    <submittedName>
        <fullName evidence="2">NADH dehydrogenase subunit 6</fullName>
    </submittedName>
</protein>
<name>D8WKP7_9COLE</name>
<feature type="transmembrane region" description="Helical" evidence="1">
    <location>
        <begin position="122"/>
        <end position="142"/>
    </location>
</feature>
<geneLocation type="mitochondrion" evidence="2"/>
<dbReference type="GeneID" id="13435387"/>
<reference evidence="2" key="1">
    <citation type="journal article" date="2010" name="Syst. Entomol.">
        <title>When phylogenetic assumptions are violated: base compositional heterogeneity and among-site rate variation in beetle mitochondrial phylogenomics.</title>
        <authorList>
            <person name="Song H."/>
            <person name="Sheffield N.C."/>
            <person name="Cameron S.L."/>
            <person name="Miller K.B."/>
            <person name="Whiting M.F."/>
        </authorList>
    </citation>
    <scope>NUCLEOTIDE SEQUENCE</scope>
</reference>
<organism evidence="2">
    <name type="scientific">Euspilotus scissus</name>
    <dbReference type="NCBI Taxonomy" id="694456"/>
    <lineage>
        <taxon>Eukaryota</taxon>
        <taxon>Metazoa</taxon>
        <taxon>Ecdysozoa</taxon>
        <taxon>Arthropoda</taxon>
        <taxon>Hexapoda</taxon>
        <taxon>Insecta</taxon>
        <taxon>Pterygota</taxon>
        <taxon>Neoptera</taxon>
        <taxon>Endopterygota</taxon>
        <taxon>Coleoptera</taxon>
        <taxon>Polyphaga</taxon>
        <taxon>Staphyliniformia</taxon>
        <taxon>Histeridae</taxon>
        <taxon>Saprininae</taxon>
        <taxon>Euspilotus</taxon>
    </lineage>
</organism>
<keyword evidence="2" id="KW-0496">Mitochondrion</keyword>
<dbReference type="AlphaFoldDB" id="D8WKP7"/>
<feature type="transmembrane region" description="Helical" evidence="1">
    <location>
        <begin position="48"/>
        <end position="66"/>
    </location>
</feature>